<dbReference type="GO" id="GO:0016020">
    <property type="term" value="C:membrane"/>
    <property type="evidence" value="ECO:0007669"/>
    <property type="project" value="UniProtKB-SubCell"/>
</dbReference>
<name>A0A392Q0C0_9FABA</name>
<evidence type="ECO:0000256" key="11">
    <source>
        <dbReference type="ARBA" id="ARBA00047899"/>
    </source>
</evidence>
<evidence type="ECO:0000256" key="12">
    <source>
        <dbReference type="ARBA" id="ARBA00048679"/>
    </source>
</evidence>
<evidence type="ECO:0000256" key="6">
    <source>
        <dbReference type="ARBA" id="ARBA00022741"/>
    </source>
</evidence>
<evidence type="ECO:0000256" key="7">
    <source>
        <dbReference type="ARBA" id="ARBA00022777"/>
    </source>
</evidence>
<evidence type="ECO:0000313" key="14">
    <source>
        <dbReference type="EMBL" id="MCI17417.1"/>
    </source>
</evidence>
<evidence type="ECO:0000256" key="5">
    <source>
        <dbReference type="ARBA" id="ARBA00022692"/>
    </source>
</evidence>
<evidence type="ECO:0000256" key="3">
    <source>
        <dbReference type="ARBA" id="ARBA00022553"/>
    </source>
</evidence>
<dbReference type="InterPro" id="IPR052232">
    <property type="entry name" value="RLK_Ser/Thr-Kinase"/>
</dbReference>
<keyword evidence="15" id="KW-1185">Reference proteome</keyword>
<dbReference type="InterPro" id="IPR011009">
    <property type="entry name" value="Kinase-like_dom_sf"/>
</dbReference>
<dbReference type="PANTHER" id="PTHR47984">
    <property type="entry name" value="OS01G0323000 PROTEIN"/>
    <property type="match status" value="1"/>
</dbReference>
<dbReference type="PROSITE" id="PS00107">
    <property type="entry name" value="PROTEIN_KINASE_ATP"/>
    <property type="match status" value="1"/>
</dbReference>
<dbReference type="Proteomes" id="UP000265520">
    <property type="component" value="Unassembled WGS sequence"/>
</dbReference>
<dbReference type="Gene3D" id="3.30.200.20">
    <property type="entry name" value="Phosphorylase Kinase, domain 1"/>
    <property type="match status" value="1"/>
</dbReference>
<comment type="catalytic activity">
    <reaction evidence="12">
        <text>L-seryl-[protein] + ATP = O-phospho-L-seryl-[protein] + ADP + H(+)</text>
        <dbReference type="Rhea" id="RHEA:17989"/>
        <dbReference type="Rhea" id="RHEA-COMP:9863"/>
        <dbReference type="Rhea" id="RHEA-COMP:11604"/>
        <dbReference type="ChEBI" id="CHEBI:15378"/>
        <dbReference type="ChEBI" id="CHEBI:29999"/>
        <dbReference type="ChEBI" id="CHEBI:30616"/>
        <dbReference type="ChEBI" id="CHEBI:83421"/>
        <dbReference type="ChEBI" id="CHEBI:456216"/>
        <dbReference type="EC" id="2.7.11.1"/>
    </reaction>
</comment>
<proteinExistence type="predicted"/>
<dbReference type="EC" id="2.7.11.1" evidence="2"/>
<dbReference type="PANTHER" id="PTHR47984:SF31">
    <property type="entry name" value="OS03G0227900 PROTEIN"/>
    <property type="match status" value="1"/>
</dbReference>
<dbReference type="AlphaFoldDB" id="A0A392Q0C0"/>
<organism evidence="14 15">
    <name type="scientific">Trifolium medium</name>
    <dbReference type="NCBI Taxonomy" id="97028"/>
    <lineage>
        <taxon>Eukaryota</taxon>
        <taxon>Viridiplantae</taxon>
        <taxon>Streptophyta</taxon>
        <taxon>Embryophyta</taxon>
        <taxon>Tracheophyta</taxon>
        <taxon>Spermatophyta</taxon>
        <taxon>Magnoliopsida</taxon>
        <taxon>eudicotyledons</taxon>
        <taxon>Gunneridae</taxon>
        <taxon>Pentapetalae</taxon>
        <taxon>rosids</taxon>
        <taxon>fabids</taxon>
        <taxon>Fabales</taxon>
        <taxon>Fabaceae</taxon>
        <taxon>Papilionoideae</taxon>
        <taxon>50 kb inversion clade</taxon>
        <taxon>NPAAA clade</taxon>
        <taxon>Hologalegina</taxon>
        <taxon>IRL clade</taxon>
        <taxon>Trifolieae</taxon>
        <taxon>Trifolium</taxon>
    </lineage>
</organism>
<comment type="caution">
    <text evidence="14">The sequence shown here is derived from an EMBL/GenBank/DDBJ whole genome shotgun (WGS) entry which is preliminary data.</text>
</comment>
<evidence type="ECO:0000313" key="15">
    <source>
        <dbReference type="Proteomes" id="UP000265520"/>
    </source>
</evidence>
<keyword evidence="7 14" id="KW-0418">Kinase</keyword>
<keyword evidence="5" id="KW-0812">Transmembrane</keyword>
<protein>
    <recommendedName>
        <fullName evidence="2">non-specific serine/threonine protein kinase</fullName>
        <ecNumber evidence="2">2.7.11.1</ecNumber>
    </recommendedName>
</protein>
<dbReference type="SUPFAM" id="SSF56112">
    <property type="entry name" value="Protein kinase-like (PK-like)"/>
    <property type="match status" value="1"/>
</dbReference>
<evidence type="ECO:0000256" key="1">
    <source>
        <dbReference type="ARBA" id="ARBA00004167"/>
    </source>
</evidence>
<feature type="non-terminal residue" evidence="14">
    <location>
        <position position="1"/>
    </location>
</feature>
<dbReference type="GO" id="GO:0005524">
    <property type="term" value="F:ATP binding"/>
    <property type="evidence" value="ECO:0007669"/>
    <property type="project" value="UniProtKB-UniRule"/>
</dbReference>
<dbReference type="EMBL" id="LXQA010105343">
    <property type="protein sequence ID" value="MCI17417.1"/>
    <property type="molecule type" value="Genomic_DNA"/>
</dbReference>
<evidence type="ECO:0000256" key="13">
    <source>
        <dbReference type="PROSITE-ProRule" id="PRU10141"/>
    </source>
</evidence>
<keyword evidence="9" id="KW-1133">Transmembrane helix</keyword>
<dbReference type="InterPro" id="IPR017441">
    <property type="entry name" value="Protein_kinase_ATP_BS"/>
</dbReference>
<evidence type="ECO:0000256" key="10">
    <source>
        <dbReference type="ARBA" id="ARBA00023136"/>
    </source>
</evidence>
<keyword evidence="10" id="KW-0472">Membrane</keyword>
<evidence type="ECO:0000256" key="9">
    <source>
        <dbReference type="ARBA" id="ARBA00022989"/>
    </source>
</evidence>
<keyword evidence="14" id="KW-0675">Receptor</keyword>
<accession>A0A392Q0C0</accession>
<keyword evidence="8 13" id="KW-0067">ATP-binding</keyword>
<keyword evidence="4" id="KW-0808">Transferase</keyword>
<evidence type="ECO:0000256" key="4">
    <source>
        <dbReference type="ARBA" id="ARBA00022679"/>
    </source>
</evidence>
<feature type="binding site" evidence="13">
    <location>
        <position position="52"/>
    </location>
    <ligand>
        <name>ATP</name>
        <dbReference type="ChEBI" id="CHEBI:30616"/>
    </ligand>
</feature>
<comment type="catalytic activity">
    <reaction evidence="11">
        <text>L-threonyl-[protein] + ATP = O-phospho-L-threonyl-[protein] + ADP + H(+)</text>
        <dbReference type="Rhea" id="RHEA:46608"/>
        <dbReference type="Rhea" id="RHEA-COMP:11060"/>
        <dbReference type="Rhea" id="RHEA-COMP:11605"/>
        <dbReference type="ChEBI" id="CHEBI:15378"/>
        <dbReference type="ChEBI" id="CHEBI:30013"/>
        <dbReference type="ChEBI" id="CHEBI:30616"/>
        <dbReference type="ChEBI" id="CHEBI:61977"/>
        <dbReference type="ChEBI" id="CHEBI:456216"/>
        <dbReference type="EC" id="2.7.11.1"/>
    </reaction>
</comment>
<comment type="subcellular location">
    <subcellularLocation>
        <location evidence="1">Membrane</location>
        <topology evidence="1">Single-pass membrane protein</topology>
    </subcellularLocation>
</comment>
<evidence type="ECO:0000256" key="8">
    <source>
        <dbReference type="ARBA" id="ARBA00022840"/>
    </source>
</evidence>
<keyword evidence="6 13" id="KW-0547">Nucleotide-binding</keyword>
<keyword evidence="3" id="KW-0597">Phosphoprotein</keyword>
<sequence>SPSQNIGWGRWYSLKELENATDGFAEGNVIGEGGYGIVYRGVLQDGSVVAVKNLLNN</sequence>
<feature type="non-terminal residue" evidence="14">
    <location>
        <position position="57"/>
    </location>
</feature>
<evidence type="ECO:0000256" key="2">
    <source>
        <dbReference type="ARBA" id="ARBA00012513"/>
    </source>
</evidence>
<reference evidence="14 15" key="1">
    <citation type="journal article" date="2018" name="Front. Plant Sci.">
        <title>Red Clover (Trifolium pratense) and Zigzag Clover (T. medium) - A Picture of Genomic Similarities and Differences.</title>
        <authorList>
            <person name="Dluhosova J."/>
            <person name="Istvanek J."/>
            <person name="Nedelnik J."/>
            <person name="Repkova J."/>
        </authorList>
    </citation>
    <scope>NUCLEOTIDE SEQUENCE [LARGE SCALE GENOMIC DNA]</scope>
    <source>
        <strain evidence="15">cv. 10/8</strain>
        <tissue evidence="14">Leaf</tissue>
    </source>
</reference>
<dbReference type="GO" id="GO:0004674">
    <property type="term" value="F:protein serine/threonine kinase activity"/>
    <property type="evidence" value="ECO:0007669"/>
    <property type="project" value="UniProtKB-EC"/>
</dbReference>